<name>A0A3N4QB22_9BACT</name>
<dbReference type="AlphaFoldDB" id="A0A3N4QB22"/>
<keyword evidence="2" id="KW-1185">Reference proteome</keyword>
<sequence>MDNTTQQPLPDSPAQLARIIARDWENVDPNAKPYLQAMYALHSIGDKVGMNTGSHIVIHFLAFARNWTGDTAQQVKSKLSSLVVPSSIASPPIP</sequence>
<dbReference type="Proteomes" id="UP000278351">
    <property type="component" value="Unassembled WGS sequence"/>
</dbReference>
<protein>
    <submittedName>
        <fullName evidence="1">Uncharacterized protein</fullName>
    </submittedName>
</protein>
<dbReference type="EMBL" id="RPDH01000001">
    <property type="protein sequence ID" value="RPE13190.1"/>
    <property type="molecule type" value="Genomic_DNA"/>
</dbReference>
<evidence type="ECO:0000313" key="2">
    <source>
        <dbReference type="Proteomes" id="UP000278351"/>
    </source>
</evidence>
<dbReference type="RefSeq" id="WP_123845708.1">
    <property type="nucleotide sequence ID" value="NZ_RPDH01000001.1"/>
</dbReference>
<reference evidence="1 2" key="1">
    <citation type="submission" date="2018-11" db="EMBL/GenBank/DDBJ databases">
        <title>Chitinophaga lutea sp.nov., isolate from arsenic contaminated soil.</title>
        <authorList>
            <person name="Zong Y."/>
        </authorList>
    </citation>
    <scope>NUCLEOTIDE SEQUENCE [LARGE SCALE GENOMIC DNA]</scope>
    <source>
        <strain evidence="1 2">ZY74</strain>
    </source>
</reference>
<evidence type="ECO:0000313" key="1">
    <source>
        <dbReference type="EMBL" id="RPE13190.1"/>
    </source>
</evidence>
<accession>A0A3N4QB22</accession>
<gene>
    <name evidence="1" type="ORF">EGT74_06570</name>
</gene>
<proteinExistence type="predicted"/>
<comment type="caution">
    <text evidence="1">The sequence shown here is derived from an EMBL/GenBank/DDBJ whole genome shotgun (WGS) entry which is preliminary data.</text>
</comment>
<organism evidence="1 2">
    <name type="scientific">Chitinophaga lutea</name>
    <dbReference type="NCBI Taxonomy" id="2488634"/>
    <lineage>
        <taxon>Bacteria</taxon>
        <taxon>Pseudomonadati</taxon>
        <taxon>Bacteroidota</taxon>
        <taxon>Chitinophagia</taxon>
        <taxon>Chitinophagales</taxon>
        <taxon>Chitinophagaceae</taxon>
        <taxon>Chitinophaga</taxon>
    </lineage>
</organism>